<dbReference type="Proteomes" id="UP000465778">
    <property type="component" value="Unassembled WGS sequence"/>
</dbReference>
<evidence type="ECO:0000313" key="3">
    <source>
        <dbReference type="Proteomes" id="UP000465778"/>
    </source>
</evidence>
<proteinExistence type="predicted"/>
<dbReference type="InterPro" id="IPR011008">
    <property type="entry name" value="Dimeric_a/b-barrel"/>
</dbReference>
<dbReference type="EMBL" id="VDEM01000041">
    <property type="protein sequence ID" value="KAF0823006.1"/>
    <property type="molecule type" value="Genomic_DNA"/>
</dbReference>
<sequence length="155" mass="18146">MAFAAILTVGQLKHTEEHPASREFFIAGNHIMREAAKTGQLIKEFNPNRVKLPEEMIKGNGTPVLTLTLWKDLQSLYRFTYSGLHRQALQERNKWFDPLPERQPNYVIWWSDMLSNVSWKEAFKRYDSYIQHGPDSFAFDFKHPFDEFGEPAALK</sequence>
<comment type="caution">
    <text evidence="2">The sequence shown here is derived from an EMBL/GenBank/DDBJ whole genome shotgun (WGS) entry which is preliminary data.</text>
</comment>
<dbReference type="SUPFAM" id="SSF54909">
    <property type="entry name" value="Dimeric alpha+beta barrel"/>
    <property type="match status" value="1"/>
</dbReference>
<gene>
    <name evidence="2" type="ORF">KIS1582_3250</name>
</gene>
<dbReference type="RefSeq" id="WP_159345750.1">
    <property type="nucleotide sequence ID" value="NZ_JANRMK010000005.1"/>
</dbReference>
<name>A0A800MV22_CYTFI</name>
<evidence type="ECO:0000313" key="2">
    <source>
        <dbReference type="EMBL" id="KAF0823006.1"/>
    </source>
</evidence>
<accession>A0A800MV22</accession>
<reference evidence="2 3" key="1">
    <citation type="journal article" date="2020" name="G3 (Bethesda)">
        <title>Whole Genome Sequencing and Comparative Genomics of Two Nematicidal Bacillus Strains Reveals a Wide Range of Possible Virulence Factors.</title>
        <authorList>
            <person name="Susic N."/>
            <person name="Janezic S."/>
            <person name="Rupnik M."/>
            <person name="Geric Stare B."/>
        </authorList>
    </citation>
    <scope>NUCLEOTIDE SEQUENCE [LARGE SCALE GENOMIC DNA]</scope>
    <source>
        <strain evidence="2 3">I-1582</strain>
    </source>
</reference>
<protein>
    <recommendedName>
        <fullName evidence="1">DUF3291 domain-containing protein</fullName>
    </recommendedName>
</protein>
<dbReference type="Pfam" id="PF11695">
    <property type="entry name" value="DUF3291"/>
    <property type="match status" value="1"/>
</dbReference>
<dbReference type="AlphaFoldDB" id="A0A800MV22"/>
<evidence type="ECO:0000259" key="1">
    <source>
        <dbReference type="Pfam" id="PF11695"/>
    </source>
</evidence>
<feature type="domain" description="DUF3291" evidence="1">
    <location>
        <begin position="5"/>
        <end position="143"/>
    </location>
</feature>
<dbReference type="OrthoDB" id="2376237at2"/>
<organism evidence="2 3">
    <name type="scientific">Cytobacillus firmus</name>
    <name type="common">Bacillus firmus</name>
    <dbReference type="NCBI Taxonomy" id="1399"/>
    <lineage>
        <taxon>Bacteria</taxon>
        <taxon>Bacillati</taxon>
        <taxon>Bacillota</taxon>
        <taxon>Bacilli</taxon>
        <taxon>Bacillales</taxon>
        <taxon>Bacillaceae</taxon>
        <taxon>Cytobacillus</taxon>
    </lineage>
</organism>
<dbReference type="InterPro" id="IPR021708">
    <property type="entry name" value="DUF3291"/>
</dbReference>